<dbReference type="RefSeq" id="WP_089880406.1">
    <property type="nucleotide sequence ID" value="NZ_FNPF01000003.1"/>
</dbReference>
<dbReference type="PANTHER" id="PTHR37953:SF1">
    <property type="entry name" value="UPF0127 PROTEIN MJ1496"/>
    <property type="match status" value="1"/>
</dbReference>
<dbReference type="Gene3D" id="2.60.120.1140">
    <property type="entry name" value="Protein of unknown function DUF192"/>
    <property type="match status" value="1"/>
</dbReference>
<accession>A0A1H3H5G0</accession>
<dbReference type="Proteomes" id="UP000199286">
    <property type="component" value="Unassembled WGS sequence"/>
</dbReference>
<name>A0A1H3H5G0_9RHOB</name>
<protein>
    <recommendedName>
        <fullName evidence="3">DUF192 domain-containing protein</fullName>
    </recommendedName>
</protein>
<reference evidence="1 2" key="1">
    <citation type="submission" date="2016-10" db="EMBL/GenBank/DDBJ databases">
        <authorList>
            <person name="de Groot N.N."/>
        </authorList>
    </citation>
    <scope>NUCLEOTIDE SEQUENCE [LARGE SCALE GENOMIC DNA]</scope>
    <source>
        <strain evidence="1 2">DSM 26880</strain>
    </source>
</reference>
<organism evidence="1 2">
    <name type="scientific">Citreimonas salinaria</name>
    <dbReference type="NCBI Taxonomy" id="321339"/>
    <lineage>
        <taxon>Bacteria</taxon>
        <taxon>Pseudomonadati</taxon>
        <taxon>Pseudomonadota</taxon>
        <taxon>Alphaproteobacteria</taxon>
        <taxon>Rhodobacterales</taxon>
        <taxon>Roseobacteraceae</taxon>
        <taxon>Citreimonas</taxon>
    </lineage>
</organism>
<dbReference type="InterPro" id="IPR038695">
    <property type="entry name" value="Saro_0823-like_sf"/>
</dbReference>
<dbReference type="AlphaFoldDB" id="A0A1H3H5G0"/>
<dbReference type="OrthoDB" id="9808290at2"/>
<gene>
    <name evidence="1" type="ORF">SAMN05444340_103235</name>
</gene>
<keyword evidence="2" id="KW-1185">Reference proteome</keyword>
<evidence type="ECO:0000313" key="2">
    <source>
        <dbReference type="Proteomes" id="UP000199286"/>
    </source>
</evidence>
<evidence type="ECO:0000313" key="1">
    <source>
        <dbReference type="EMBL" id="SDY10560.1"/>
    </source>
</evidence>
<evidence type="ECO:0008006" key="3">
    <source>
        <dbReference type="Google" id="ProtNLM"/>
    </source>
</evidence>
<sequence>MGIRTAALSAAKQAAAPSAAKQAAAPSAARQAVAPASAKRATTPKAAVAVALVLSIAAFAGAAQAQGACRDDTIWLRGDFGQARFGIDIADTSEERARGLMFVEEMPRSRGMLFVYPDERPVSFWMRNTLIPLDIIYADGDGVVVNVAAEAVPGDETPLPSDGPAQYVLEINGGMAAAMGIGPGTQMRHPVIGPDPAWPC</sequence>
<dbReference type="EMBL" id="FNPF01000003">
    <property type="protein sequence ID" value="SDY10560.1"/>
    <property type="molecule type" value="Genomic_DNA"/>
</dbReference>
<dbReference type="PANTHER" id="PTHR37953">
    <property type="entry name" value="UPF0127 PROTEIN MJ1496"/>
    <property type="match status" value="1"/>
</dbReference>
<proteinExistence type="predicted"/>
<dbReference type="InterPro" id="IPR003795">
    <property type="entry name" value="DUF192"/>
</dbReference>
<dbReference type="STRING" id="321339.SAMN05444340_103235"/>
<dbReference type="Pfam" id="PF02643">
    <property type="entry name" value="DUF192"/>
    <property type="match status" value="1"/>
</dbReference>